<evidence type="ECO:0000256" key="1">
    <source>
        <dbReference type="ARBA" id="ARBA00022723"/>
    </source>
</evidence>
<dbReference type="GO" id="GO:0005829">
    <property type="term" value="C:cytosol"/>
    <property type="evidence" value="ECO:0007669"/>
    <property type="project" value="TreeGrafter"/>
</dbReference>
<accession>B5M6N3</accession>
<sequence>MFVGKYERTAKNKKEESEVYEEYKKEIVEYGRKILNSNHVVGTSGNISVRIGNTSLFAITPSGMPYEELTVDDIPIIDVKGERIEGTKKPSIEVRMHGLIYEHYPDVRAIVHTHSVYTTVLSLIRKPLPIINETMVMVGDVPVAEFARTGSLELAENVTKALKGRRAVILANHGLLCVGKSLKESFALCEEIERDAQIYVLALSTGMSVHIIPEEEAKKTREWLSKNYGQ</sequence>
<dbReference type="InterPro" id="IPR050197">
    <property type="entry name" value="Aldolase_class_II_sugar_metab"/>
</dbReference>
<dbReference type="Gene3D" id="3.40.225.10">
    <property type="entry name" value="Class II aldolase/adducin N-terminal domain"/>
    <property type="match status" value="1"/>
</dbReference>
<feature type="coiled-coil region" evidence="3">
    <location>
        <begin position="6"/>
        <end position="33"/>
    </location>
</feature>
<dbReference type="InterPro" id="IPR001303">
    <property type="entry name" value="Aldolase_II/adducin_N"/>
</dbReference>
<protein>
    <submittedName>
        <fullName evidence="5">AraD</fullName>
    </submittedName>
</protein>
<dbReference type="SUPFAM" id="SSF53639">
    <property type="entry name" value="AraD/HMP-PK domain-like"/>
    <property type="match status" value="1"/>
</dbReference>
<reference evidence="5" key="1">
    <citation type="submission" date="2008-08" db="EMBL/GenBank/DDBJ databases">
        <authorList>
            <person name="DiPippo J.L."/>
            <person name="Nesbo C.L."/>
            <person name="Dahle H."/>
            <person name="Doolittle F.W."/>
            <person name="Birkland N.-K."/>
            <person name="Noll K.M."/>
        </authorList>
    </citation>
    <scope>NUCLEOTIDE SEQUENCE</scope>
    <source>
        <strain evidence="5">TBF 19.5.1</strain>
    </source>
</reference>
<dbReference type="PANTHER" id="PTHR22789">
    <property type="entry name" value="FUCULOSE PHOSPHATE ALDOLASE"/>
    <property type="match status" value="1"/>
</dbReference>
<keyword evidence="3" id="KW-0175">Coiled coil</keyword>
<evidence type="ECO:0000256" key="2">
    <source>
        <dbReference type="ARBA" id="ARBA00023239"/>
    </source>
</evidence>
<dbReference type="PANTHER" id="PTHR22789:SF0">
    <property type="entry name" value="3-OXO-TETRONATE 4-PHOSPHATE DECARBOXYLASE-RELATED"/>
    <property type="match status" value="1"/>
</dbReference>
<dbReference type="AlphaFoldDB" id="B5M6N3"/>
<dbReference type="Pfam" id="PF00596">
    <property type="entry name" value="Aldolase_II"/>
    <property type="match status" value="1"/>
</dbReference>
<dbReference type="SMART" id="SM01007">
    <property type="entry name" value="Aldolase_II"/>
    <property type="match status" value="1"/>
</dbReference>
<dbReference type="InterPro" id="IPR036409">
    <property type="entry name" value="Aldolase_II/adducin_N_sf"/>
</dbReference>
<gene>
    <name evidence="5" type="primary">araD</name>
    <name evidence="5" type="ORF">KO_19</name>
</gene>
<organism evidence="5">
    <name type="scientific">Kosmotoga olearia (strain ATCC BAA-1733 / DSM 21960 / TBF 19.5.1)</name>
    <dbReference type="NCBI Taxonomy" id="521045"/>
    <lineage>
        <taxon>Bacteria</taxon>
        <taxon>Thermotogati</taxon>
        <taxon>Thermotogota</taxon>
        <taxon>Thermotogae</taxon>
        <taxon>Kosmotogales</taxon>
        <taxon>Kosmotogaceae</taxon>
        <taxon>Kosmotoga</taxon>
    </lineage>
</organism>
<evidence type="ECO:0000313" key="5">
    <source>
        <dbReference type="EMBL" id="ACH68637.1"/>
    </source>
</evidence>
<keyword evidence="2" id="KW-0456">Lyase</keyword>
<feature type="domain" description="Class II aldolase/adducin N-terminal" evidence="4">
    <location>
        <begin position="25"/>
        <end position="200"/>
    </location>
</feature>
<keyword evidence="1" id="KW-0479">Metal-binding</keyword>
<dbReference type="GO" id="GO:0019323">
    <property type="term" value="P:pentose catabolic process"/>
    <property type="evidence" value="ECO:0007669"/>
    <property type="project" value="TreeGrafter"/>
</dbReference>
<evidence type="ECO:0000259" key="4">
    <source>
        <dbReference type="SMART" id="SM01007"/>
    </source>
</evidence>
<dbReference type="EMBL" id="EU980631">
    <property type="protein sequence ID" value="ACH68637.1"/>
    <property type="molecule type" value="Genomic_DNA"/>
</dbReference>
<reference evidence="5" key="2">
    <citation type="journal article" date="2009" name="Int. J. Syst. Evol. Microbiol.">
        <title>Kosmotoga olearia gen. nov., sp. nov., a thermophilic, anaerobic heterotroph isolated from an oil production fluid.</title>
        <authorList>
            <person name="Dipippo J.L."/>
            <person name="Nesbo C.L."/>
            <person name="Dahle H."/>
            <person name="Doolittle W.F."/>
            <person name="Birkland N.K."/>
            <person name="Noll K.M."/>
        </authorList>
    </citation>
    <scope>NUCLEOTIDE SEQUENCE</scope>
    <source>
        <strain evidence="5">TBF 19.5.1</strain>
    </source>
</reference>
<dbReference type="GO" id="GO:0016832">
    <property type="term" value="F:aldehyde-lyase activity"/>
    <property type="evidence" value="ECO:0007669"/>
    <property type="project" value="TreeGrafter"/>
</dbReference>
<dbReference type="GO" id="GO:0046872">
    <property type="term" value="F:metal ion binding"/>
    <property type="evidence" value="ECO:0007669"/>
    <property type="project" value="UniProtKB-KW"/>
</dbReference>
<name>B5M6N3_KOSOT</name>
<proteinExistence type="predicted"/>
<evidence type="ECO:0000256" key="3">
    <source>
        <dbReference type="SAM" id="Coils"/>
    </source>
</evidence>